<dbReference type="InterPro" id="IPR023214">
    <property type="entry name" value="HAD_sf"/>
</dbReference>
<gene>
    <name evidence="1" type="ORF">DPV83_04240</name>
</gene>
<organism evidence="1 2">
    <name type="scientific">Aggregatibacter segnis</name>
    <dbReference type="NCBI Taxonomy" id="739"/>
    <lineage>
        <taxon>Bacteria</taxon>
        <taxon>Pseudomonadati</taxon>
        <taxon>Pseudomonadota</taxon>
        <taxon>Gammaproteobacteria</taxon>
        <taxon>Pasteurellales</taxon>
        <taxon>Pasteurellaceae</taxon>
        <taxon>Aggregatibacter</taxon>
    </lineage>
</organism>
<dbReference type="SUPFAM" id="SSF56784">
    <property type="entry name" value="HAD-like"/>
    <property type="match status" value="1"/>
</dbReference>
<evidence type="ECO:0000313" key="2">
    <source>
        <dbReference type="Proteomes" id="UP000253998"/>
    </source>
</evidence>
<accession>A0A8B2U847</accession>
<proteinExistence type="predicted"/>
<dbReference type="EMBL" id="QEPM01000002">
    <property type="protein sequence ID" value="RDE71773.1"/>
    <property type="molecule type" value="Genomic_DNA"/>
</dbReference>
<dbReference type="RefSeq" id="WP_111295366.1">
    <property type="nucleotide sequence ID" value="NZ_CAUTCU010000003.1"/>
</dbReference>
<dbReference type="Proteomes" id="UP000253998">
    <property type="component" value="Unassembled WGS sequence"/>
</dbReference>
<comment type="caution">
    <text evidence="1">The sequence shown here is derived from an EMBL/GenBank/DDBJ whole genome shotgun (WGS) entry which is preliminary data.</text>
</comment>
<protein>
    <submittedName>
        <fullName evidence="1">Uncharacterized protein</fullName>
    </submittedName>
</protein>
<dbReference type="Gene3D" id="3.40.50.1000">
    <property type="entry name" value="HAD superfamily/HAD-like"/>
    <property type="match status" value="1"/>
</dbReference>
<reference evidence="1 2" key="1">
    <citation type="submission" date="2018-05" db="EMBL/GenBank/DDBJ databases">
        <title>Draft Genome Sequences for a Diverse set of 7 Haemophilus Species.</title>
        <authorList>
            <person name="Nichols M."/>
            <person name="Topaz N."/>
            <person name="Wang X."/>
            <person name="Wang X."/>
            <person name="Boxrud D."/>
        </authorList>
    </citation>
    <scope>NUCLEOTIDE SEQUENCE [LARGE SCALE GENOMIC DNA]</scope>
    <source>
        <strain evidence="1 2">C2001002503</strain>
    </source>
</reference>
<dbReference type="InterPro" id="IPR036412">
    <property type="entry name" value="HAD-like_sf"/>
</dbReference>
<evidence type="ECO:0000313" key="1">
    <source>
        <dbReference type="EMBL" id="RDE71773.1"/>
    </source>
</evidence>
<dbReference type="AlphaFoldDB" id="A0A8B2U847"/>
<name>A0A8B2U847_9PAST</name>
<sequence length="131" mass="14739">MNKSKWIGFDLDGTLAKTTVGNTIGQPIKAMIDLLLKIHHEGKYQVKIFTARAESKEKTALIKQWLRLHNLPDVEITNVKDGKCVLIIDNIAVRVFKDSGVICHECLNSLLIKFSAELLDEKPQTINSELL</sequence>